<keyword evidence="4 7" id="KW-1133">Transmembrane helix</keyword>
<comment type="subunit">
    <text evidence="7">The Tat system comprises two distinct complexes: a TatABC complex, containing multiple copies of TatA, TatB and TatC subunits, and a separate TatA complex, containing only TatA subunits. Substrates initially bind to the TatABC complex, which probably triggers association of the separate TatA complex to form the active translocon.</text>
</comment>
<keyword evidence="7" id="KW-1003">Cell membrane</keyword>
<keyword evidence="2 7" id="KW-0812">Transmembrane</keyword>
<evidence type="ECO:0000256" key="3">
    <source>
        <dbReference type="ARBA" id="ARBA00022927"/>
    </source>
</evidence>
<comment type="function">
    <text evidence="7">Part of the twin-arginine translocation (Tat) system that transports large folded proteins containing a characteristic twin-arginine motif in their signal peptide across membranes. Together with TatB, TatC is part of a receptor directly interacting with Tat signal peptides.</text>
</comment>
<feature type="transmembrane region" description="Helical" evidence="7">
    <location>
        <begin position="240"/>
        <end position="260"/>
    </location>
</feature>
<dbReference type="STRING" id="675864.SAMN04489747_3370"/>
<evidence type="ECO:0000256" key="4">
    <source>
        <dbReference type="ARBA" id="ARBA00022989"/>
    </source>
</evidence>
<dbReference type="EMBL" id="LT629688">
    <property type="protein sequence ID" value="SDE42498.1"/>
    <property type="molecule type" value="Genomic_DNA"/>
</dbReference>
<dbReference type="GO" id="GO:0033281">
    <property type="term" value="C:TAT protein transport complex"/>
    <property type="evidence" value="ECO:0007669"/>
    <property type="project" value="UniProtKB-UniRule"/>
</dbReference>
<evidence type="ECO:0000256" key="5">
    <source>
        <dbReference type="ARBA" id="ARBA00023010"/>
    </source>
</evidence>
<dbReference type="AlphaFoldDB" id="A0A1G7CT56"/>
<evidence type="ECO:0000256" key="2">
    <source>
        <dbReference type="ARBA" id="ARBA00022692"/>
    </source>
</evidence>
<dbReference type="PRINTS" id="PR01840">
    <property type="entry name" value="TATCFAMILY"/>
</dbReference>
<evidence type="ECO:0000256" key="6">
    <source>
        <dbReference type="ARBA" id="ARBA00023136"/>
    </source>
</evidence>
<dbReference type="Proteomes" id="UP000198546">
    <property type="component" value="Chromosome i"/>
</dbReference>
<dbReference type="Pfam" id="PF00902">
    <property type="entry name" value="TatC"/>
    <property type="match status" value="1"/>
</dbReference>
<feature type="transmembrane region" description="Helical" evidence="7">
    <location>
        <begin position="134"/>
        <end position="156"/>
    </location>
</feature>
<comment type="similarity">
    <text evidence="7">Belongs to the TatC family.</text>
</comment>
<feature type="transmembrane region" description="Helical" evidence="7">
    <location>
        <begin position="183"/>
        <end position="204"/>
    </location>
</feature>
<dbReference type="OrthoDB" id="9777044at2"/>
<comment type="subcellular location">
    <subcellularLocation>
        <location evidence="7">Cell membrane</location>
        <topology evidence="7">Multi-pass membrane protein</topology>
    </subcellularLocation>
    <subcellularLocation>
        <location evidence="1">Membrane</location>
        <topology evidence="1">Multi-pass membrane protein</topology>
    </subcellularLocation>
</comment>
<dbReference type="NCBIfam" id="TIGR00945">
    <property type="entry name" value="tatC"/>
    <property type="match status" value="1"/>
</dbReference>
<accession>A0A1G7CT56</accession>
<evidence type="ECO:0000256" key="7">
    <source>
        <dbReference type="HAMAP-Rule" id="MF_00902"/>
    </source>
</evidence>
<keyword evidence="9" id="KW-1185">Reference proteome</keyword>
<keyword evidence="6 7" id="KW-0472">Membrane</keyword>
<name>A0A1G7CT56_9ACTN</name>
<dbReference type="RefSeq" id="WP_090595124.1">
    <property type="nucleotide sequence ID" value="NZ_LT629688.1"/>
</dbReference>
<dbReference type="InterPro" id="IPR002033">
    <property type="entry name" value="TatC"/>
</dbReference>
<keyword evidence="5 7" id="KW-0811">Translocation</keyword>
<keyword evidence="3 7" id="KW-0653">Protein transport</keyword>
<organism evidence="8 9">
    <name type="scientific">Auraticoccus monumenti</name>
    <dbReference type="NCBI Taxonomy" id="675864"/>
    <lineage>
        <taxon>Bacteria</taxon>
        <taxon>Bacillati</taxon>
        <taxon>Actinomycetota</taxon>
        <taxon>Actinomycetes</taxon>
        <taxon>Propionibacteriales</taxon>
        <taxon>Propionibacteriaceae</taxon>
        <taxon>Auraticoccus</taxon>
    </lineage>
</organism>
<protein>
    <recommendedName>
        <fullName evidence="7">Sec-independent protein translocase protein TatC</fullName>
    </recommendedName>
</protein>
<feature type="transmembrane region" description="Helical" evidence="7">
    <location>
        <begin position="216"/>
        <end position="234"/>
    </location>
</feature>
<feature type="transmembrane region" description="Helical" evidence="7">
    <location>
        <begin position="101"/>
        <end position="122"/>
    </location>
</feature>
<dbReference type="GO" id="GO:0043953">
    <property type="term" value="P:protein transport by the Tat complex"/>
    <property type="evidence" value="ECO:0007669"/>
    <property type="project" value="UniProtKB-UniRule"/>
</dbReference>
<gene>
    <name evidence="7" type="primary">tatC</name>
    <name evidence="8" type="ORF">SAMN04489747_3370</name>
</gene>
<dbReference type="PANTHER" id="PTHR30371">
    <property type="entry name" value="SEC-INDEPENDENT PROTEIN TRANSLOCASE PROTEIN TATC"/>
    <property type="match status" value="1"/>
</dbReference>
<evidence type="ECO:0000313" key="8">
    <source>
        <dbReference type="EMBL" id="SDE42498.1"/>
    </source>
</evidence>
<keyword evidence="7" id="KW-0813">Transport</keyword>
<dbReference type="GO" id="GO:0065002">
    <property type="term" value="P:intracellular protein transmembrane transport"/>
    <property type="evidence" value="ECO:0007669"/>
    <property type="project" value="TreeGrafter"/>
</dbReference>
<dbReference type="PANTHER" id="PTHR30371:SF0">
    <property type="entry name" value="SEC-INDEPENDENT PROTEIN TRANSLOCASE PROTEIN TATC, CHLOROPLASTIC-RELATED"/>
    <property type="match status" value="1"/>
</dbReference>
<proteinExistence type="inferred from homology"/>
<evidence type="ECO:0000313" key="9">
    <source>
        <dbReference type="Proteomes" id="UP000198546"/>
    </source>
</evidence>
<dbReference type="GO" id="GO:0009977">
    <property type="term" value="F:proton motive force dependent protein transmembrane transporter activity"/>
    <property type="evidence" value="ECO:0007669"/>
    <property type="project" value="TreeGrafter"/>
</dbReference>
<reference evidence="8 9" key="1">
    <citation type="submission" date="2016-10" db="EMBL/GenBank/DDBJ databases">
        <authorList>
            <person name="de Groot N.N."/>
        </authorList>
    </citation>
    <scope>NUCLEOTIDE SEQUENCE [LARGE SCALE GENOMIC DNA]</scope>
    <source>
        <strain evidence="8 9">MON 2.2</strain>
    </source>
</reference>
<dbReference type="HAMAP" id="MF_00902">
    <property type="entry name" value="TatC"/>
    <property type="match status" value="1"/>
</dbReference>
<evidence type="ECO:0000256" key="1">
    <source>
        <dbReference type="ARBA" id="ARBA00004141"/>
    </source>
</evidence>
<sequence>MALTLRGRRVSFDWLKPPPATPDGTMSIWDHLRELRYRLIIAVVAVTIISIVCAFFFQRLYGLIAYPYNEAADMVLADRPEANIELVNSGIAAPFLLALKISAFAGLIFSAPIWLYQLWAFIAPALLAKEKKAAMAFIASSTPLFLGGVGLAYLLMPKAMAVMLAFTVDGTTNLIDGNDYLSFIMQMMVVFGVAFLLPVVVVALNIMGVVKATQLAQARTFVIFGSFVVGALATPSTDPFSMLALAIPLTVLYIIAEAVCHANDKRRGRRSVTAERDPVPEIAA</sequence>
<feature type="transmembrane region" description="Helical" evidence="7">
    <location>
        <begin position="37"/>
        <end position="57"/>
    </location>
</feature>